<dbReference type="Proteomes" id="UP001320706">
    <property type="component" value="Unassembled WGS sequence"/>
</dbReference>
<proteinExistence type="predicted"/>
<evidence type="ECO:0000313" key="1">
    <source>
        <dbReference type="EMBL" id="KAK8196511.1"/>
    </source>
</evidence>
<sequence>MFYDKLLPSLSTRLSLPSAAELEASNFEFQGPFPEYNVALDRPEMSLTWLKSAFSRSSSSMEKTALAQDESYAETRRSADLESLVSTDASTLLEEDRPVNRSAAKARIISDAIIGLSDGLTVPFALTAGLSALGDTRVVIFGGVAELIAGAISMGLGGYLGAKSEEESYRATLASTEHQVATAPSAAAASISDVLVPFELPQHLTEDLIFHLTKSPHLTSFLMHFQHTLPEPAGSRAVTCALTIASGYFLGGFIPLLPYFFVSRHDVTLALCWSLGVMALALFAFGYGKTCFVSGWKGSRNLWLGTKGGLQMVVVGGIAAGCAMGLVRLFNELASG</sequence>
<reference evidence="1" key="1">
    <citation type="submission" date="2024-02" db="EMBL/GenBank/DDBJ databases">
        <title>Metagenome Assembled Genome of Zalaria obscura JY119.</title>
        <authorList>
            <person name="Vighnesh L."/>
            <person name="Jagadeeshwari U."/>
            <person name="Venkata Ramana C."/>
            <person name="Sasikala C."/>
        </authorList>
    </citation>
    <scope>NUCLEOTIDE SEQUENCE</scope>
    <source>
        <strain evidence="1">JY119</strain>
    </source>
</reference>
<accession>A0ACC3S4M3</accession>
<evidence type="ECO:0000313" key="2">
    <source>
        <dbReference type="Proteomes" id="UP001320706"/>
    </source>
</evidence>
<comment type="caution">
    <text evidence="1">The sequence shown here is derived from an EMBL/GenBank/DDBJ whole genome shotgun (WGS) entry which is preliminary data.</text>
</comment>
<gene>
    <name evidence="1" type="primary">CCC1</name>
    <name evidence="1" type="ORF">M8818_006676</name>
</gene>
<name>A0ACC3S4M3_9PEZI</name>
<keyword evidence="2" id="KW-1185">Reference proteome</keyword>
<protein>
    <submittedName>
        <fullName evidence="1">Protein ccc1</fullName>
    </submittedName>
</protein>
<organism evidence="1 2">
    <name type="scientific">Zalaria obscura</name>
    <dbReference type="NCBI Taxonomy" id="2024903"/>
    <lineage>
        <taxon>Eukaryota</taxon>
        <taxon>Fungi</taxon>
        <taxon>Dikarya</taxon>
        <taxon>Ascomycota</taxon>
        <taxon>Pezizomycotina</taxon>
        <taxon>Dothideomycetes</taxon>
        <taxon>Dothideomycetidae</taxon>
        <taxon>Dothideales</taxon>
        <taxon>Zalariaceae</taxon>
        <taxon>Zalaria</taxon>
    </lineage>
</organism>
<dbReference type="EMBL" id="JAMKPW020000041">
    <property type="protein sequence ID" value="KAK8196511.1"/>
    <property type="molecule type" value="Genomic_DNA"/>
</dbReference>